<evidence type="ECO:0000256" key="1">
    <source>
        <dbReference type="SAM" id="MobiDB-lite"/>
    </source>
</evidence>
<accession>A0ABQ9JWN4</accession>
<dbReference type="InterPro" id="IPR027871">
    <property type="entry name" value="DUF4603"/>
</dbReference>
<dbReference type="PANTHER" id="PTHR17611:SF3">
    <property type="entry name" value="DNA SEGMENT, CHR 5, ERATO DOI 579, EXPRESSED"/>
    <property type="match status" value="1"/>
</dbReference>
<name>A0ABQ9JWN4_9CUCU</name>
<comment type="caution">
    <text evidence="2">The sequence shown here is derived from an EMBL/GenBank/DDBJ whole genome shotgun (WGS) entry which is preliminary data.</text>
</comment>
<dbReference type="PANTHER" id="PTHR17611">
    <property type="entry name" value="DNA SEGMENT, CHR 5, ERATO DOI 579, EXPRESSED"/>
    <property type="match status" value="1"/>
</dbReference>
<proteinExistence type="predicted"/>
<dbReference type="Pfam" id="PF15376">
    <property type="entry name" value="DUF4603"/>
    <property type="match status" value="1"/>
</dbReference>
<evidence type="ECO:0000313" key="2">
    <source>
        <dbReference type="EMBL" id="KAJ8981773.1"/>
    </source>
</evidence>
<organism evidence="2 3">
    <name type="scientific">Molorchus minor</name>
    <dbReference type="NCBI Taxonomy" id="1323400"/>
    <lineage>
        <taxon>Eukaryota</taxon>
        <taxon>Metazoa</taxon>
        <taxon>Ecdysozoa</taxon>
        <taxon>Arthropoda</taxon>
        <taxon>Hexapoda</taxon>
        <taxon>Insecta</taxon>
        <taxon>Pterygota</taxon>
        <taxon>Neoptera</taxon>
        <taxon>Endopterygota</taxon>
        <taxon>Coleoptera</taxon>
        <taxon>Polyphaga</taxon>
        <taxon>Cucujiformia</taxon>
        <taxon>Chrysomeloidea</taxon>
        <taxon>Cerambycidae</taxon>
        <taxon>Lamiinae</taxon>
        <taxon>Monochamini</taxon>
        <taxon>Molorchus</taxon>
    </lineage>
</organism>
<sequence length="779" mass="88742">MYLNKERLLTTVKLPIKEPLNIMKYPQLVSMPSAVSDWLEEQLEARGIDAVVYTRYVLSLLHTHTIDVIYPDEDLQFSRLKKEVKRSSGGRKRVRNSSEWWRHAQADAEQIKRSAAVECLMSASDQNCEIESLVDELCEKLKEVNGKLSSHSDSTSTLSALKEPEKQKTTPQELAERYYAAFPPLCPQSSTKLISLLPKWKPPTSPIRKKAVKKYNRQLTYETKMHNGNDAMRAFRAQKARKNSNQMQRAAPNIQETLDQCVEANRDILTNDGDEMKMYEDLPVDIKDLLESPSPQDNAIELMNQANMKDSGKTGFIPYRTNITSSIWSNEQDVYDNKFNASIGSPNSESMLDLQFSSITINSHTKSDNKWPILNMCTESEANTIFENNNVKRSLFLEGFHSLPCDWKEFAMNAKEECFENEHLLNHIAISLMKINHNKEKSCFTEVIPRLAADSQSFKPFSKTNLFGFGAKCSLTFEKEREDLLTSERSHFRPINEKVDNYTQSHYADGATFVISNSLDKVEYKRSESGSMLLENEYGQSKKYYKYKFFDDDSAPLPDAEFVLKFSICQNDKASQTEELCELDFETVMAANTKSPRDGELSYEDAAEEISCTCPTDGITSTDSLSFNCLVHPTRPESMLSEILWNRINAEWDNKNLRNIWNGGEICESCLASNECGDRPPPSSQNTQLREDISQDGEQLLSDLSSLQKTYMEELPVAEVSYDISELMSLAAPKERKRRHSFIVDDGLQGHGSWSFASRLEEDCLIQMSTLPTLRSITL</sequence>
<protein>
    <submittedName>
        <fullName evidence="2">Uncharacterized protein</fullName>
    </submittedName>
</protein>
<evidence type="ECO:0000313" key="3">
    <source>
        <dbReference type="Proteomes" id="UP001162164"/>
    </source>
</evidence>
<gene>
    <name evidence="2" type="ORF">NQ317_002367</name>
</gene>
<reference evidence="2" key="1">
    <citation type="journal article" date="2023" name="Insect Mol. Biol.">
        <title>Genome sequencing provides insights into the evolution of gene families encoding plant cell wall-degrading enzymes in longhorned beetles.</title>
        <authorList>
            <person name="Shin N.R."/>
            <person name="Okamura Y."/>
            <person name="Kirsch R."/>
            <person name="Pauchet Y."/>
        </authorList>
    </citation>
    <scope>NUCLEOTIDE SEQUENCE</scope>
    <source>
        <strain evidence="2">MMC_N1</strain>
    </source>
</reference>
<feature type="compositionally biased region" description="Low complexity" evidence="1">
    <location>
        <begin position="148"/>
        <end position="159"/>
    </location>
</feature>
<feature type="region of interest" description="Disordered" evidence="1">
    <location>
        <begin position="148"/>
        <end position="172"/>
    </location>
</feature>
<dbReference type="Proteomes" id="UP001162164">
    <property type="component" value="Unassembled WGS sequence"/>
</dbReference>
<dbReference type="EMBL" id="JAPWTJ010000166">
    <property type="protein sequence ID" value="KAJ8981773.1"/>
    <property type="molecule type" value="Genomic_DNA"/>
</dbReference>
<keyword evidence="3" id="KW-1185">Reference proteome</keyword>